<dbReference type="AlphaFoldDB" id="A0A1G7U397"/>
<dbReference type="Proteomes" id="UP000199296">
    <property type="component" value="Unassembled WGS sequence"/>
</dbReference>
<proteinExistence type="predicted"/>
<reference evidence="1 2" key="1">
    <citation type="submission" date="2016-10" db="EMBL/GenBank/DDBJ databases">
        <authorList>
            <person name="de Groot N.N."/>
        </authorList>
    </citation>
    <scope>NUCLEOTIDE SEQUENCE [LARGE SCALE GENOMIC DNA]</scope>
    <source>
        <strain evidence="1 2">DSM 19803</strain>
    </source>
</reference>
<protein>
    <submittedName>
        <fullName evidence="1">Uncharacterized protein</fullName>
    </submittedName>
</protein>
<dbReference type="STRING" id="470826.SAMN04488027_101222"/>
<name>A0A1G7U397_9FLAO</name>
<organism evidence="1 2">
    <name type="scientific">Psychroflexus sediminis</name>
    <dbReference type="NCBI Taxonomy" id="470826"/>
    <lineage>
        <taxon>Bacteria</taxon>
        <taxon>Pseudomonadati</taxon>
        <taxon>Bacteroidota</taxon>
        <taxon>Flavobacteriia</taxon>
        <taxon>Flavobacteriales</taxon>
        <taxon>Flavobacteriaceae</taxon>
        <taxon>Psychroflexus</taxon>
    </lineage>
</organism>
<evidence type="ECO:0000313" key="2">
    <source>
        <dbReference type="Proteomes" id="UP000199296"/>
    </source>
</evidence>
<gene>
    <name evidence="1" type="ORF">SAMN04488027_101222</name>
</gene>
<dbReference type="OrthoDB" id="820612at2"/>
<sequence>MKTLLNKISLITILAFIIGCSDTEKTIDEVFEGTTRGTVLKTIDEQTSLEFNVGGESLVTVAAEVIDQRGQDVDRIDVYMSFFDNQTNINDPINNSIPEELYTSVPASELDNSGEYPVFDFRFTGDEFNSFFGLTADDYTGGDRINVRLELVMNDGRVFTSTNVNNVVSGGAFYRSPFQYNVNFVCPADTPASGTWTIEMQDSYGDGWNGGELIVSIDGNETSYTMDDGTSKTINFDVPSSAGTISIVYASGSWDSEVTFQVFASNGNAIIEAGPNPPAGIELINYCNRNYQ</sequence>
<accession>A0A1G7U397</accession>
<keyword evidence="2" id="KW-1185">Reference proteome</keyword>
<evidence type="ECO:0000313" key="1">
    <source>
        <dbReference type="EMBL" id="SDG41917.1"/>
    </source>
</evidence>
<dbReference type="RefSeq" id="WP_093364501.1">
    <property type="nucleotide sequence ID" value="NZ_FNCW01000001.1"/>
</dbReference>
<dbReference type="PROSITE" id="PS51257">
    <property type="entry name" value="PROKAR_LIPOPROTEIN"/>
    <property type="match status" value="1"/>
</dbReference>
<dbReference type="EMBL" id="FNCW01000001">
    <property type="protein sequence ID" value="SDG41917.1"/>
    <property type="molecule type" value="Genomic_DNA"/>
</dbReference>